<protein>
    <submittedName>
        <fullName evidence="1">DNA alkylation repair protein</fullName>
    </submittedName>
</protein>
<reference evidence="1" key="1">
    <citation type="submission" date="2023-03" db="EMBL/GenBank/DDBJ databases">
        <authorList>
            <person name="Shen W."/>
            <person name="Cai J."/>
        </authorList>
    </citation>
    <scope>NUCLEOTIDE SEQUENCE</scope>
    <source>
        <strain evidence="1">P33-2</strain>
    </source>
</reference>
<comment type="caution">
    <text evidence="1">The sequence shown here is derived from an EMBL/GenBank/DDBJ whole genome shotgun (WGS) entry which is preliminary data.</text>
</comment>
<dbReference type="PANTHER" id="PTHR41291">
    <property type="entry name" value="DNA ALKYLATION REPAIR PROTEIN"/>
    <property type="match status" value="1"/>
</dbReference>
<dbReference type="CDD" id="cd06561">
    <property type="entry name" value="AlkD_like"/>
    <property type="match status" value="1"/>
</dbReference>
<dbReference type="InterPro" id="IPR016024">
    <property type="entry name" value="ARM-type_fold"/>
</dbReference>
<dbReference type="Gene3D" id="1.25.10.90">
    <property type="match status" value="1"/>
</dbReference>
<proteinExistence type="predicted"/>
<dbReference type="EMBL" id="JARPWH010000046">
    <property type="protein sequence ID" value="MDT2403295.1"/>
    <property type="molecule type" value="Genomic_DNA"/>
</dbReference>
<organism evidence="1 2">
    <name type="scientific">Enterococcus avium</name>
    <name type="common">Streptococcus avium</name>
    <dbReference type="NCBI Taxonomy" id="33945"/>
    <lineage>
        <taxon>Bacteria</taxon>
        <taxon>Bacillati</taxon>
        <taxon>Bacillota</taxon>
        <taxon>Bacilli</taxon>
        <taxon>Lactobacillales</taxon>
        <taxon>Enterococcaceae</taxon>
        <taxon>Enterococcus</taxon>
    </lineage>
</organism>
<name>A0AAW8RTN4_ENTAV</name>
<dbReference type="SUPFAM" id="SSF48371">
    <property type="entry name" value="ARM repeat"/>
    <property type="match status" value="1"/>
</dbReference>
<evidence type="ECO:0000313" key="2">
    <source>
        <dbReference type="Proteomes" id="UP001260773"/>
    </source>
</evidence>
<dbReference type="RefSeq" id="WP_270786126.1">
    <property type="nucleotide sequence ID" value="NZ_JAQCOW010000020.1"/>
</dbReference>
<dbReference type="PANTHER" id="PTHR41291:SF1">
    <property type="entry name" value="DNA ALKYLATION REPAIR PROTEIN"/>
    <property type="match status" value="1"/>
</dbReference>
<accession>A0AAW8RTN4</accession>
<dbReference type="Proteomes" id="UP001260773">
    <property type="component" value="Unassembled WGS sequence"/>
</dbReference>
<sequence length="238" mass="27197">MNMTIDEILIYLKEAASEKFRKNIIKLGIPAEQTLGVSTAELRKFARKIPKEKDFLMQLWQTNYHECRILTVLALKPKDCNDQDINYLMDGIISWDLCDLLCKNILIKQKDFDHFIQSWINSDKLYFKRAAFTLIASTSTHASLTIAEIKNYLELIESYSDDERLLVKKAASWALRELGKTNLEAKELAINTAAVMQKQPSKSKQWIAKDALKELTVLVQAPGRSRLISAKSKMGKNA</sequence>
<gene>
    <name evidence="1" type="ORF">P7D43_13040</name>
</gene>
<dbReference type="AlphaFoldDB" id="A0AAW8RTN4"/>
<evidence type="ECO:0000313" key="1">
    <source>
        <dbReference type="EMBL" id="MDT2403295.1"/>
    </source>
</evidence>
<dbReference type="Pfam" id="PF08713">
    <property type="entry name" value="DNA_alkylation"/>
    <property type="match status" value="1"/>
</dbReference>
<dbReference type="InterPro" id="IPR014825">
    <property type="entry name" value="DNA_alkylation"/>
</dbReference>